<accession>A0A2W6AU15</accession>
<feature type="non-terminal residue" evidence="2">
    <location>
        <position position="320"/>
    </location>
</feature>
<gene>
    <name evidence="2" type="ORF">DLM65_05930</name>
</gene>
<evidence type="ECO:0000313" key="3">
    <source>
        <dbReference type="Proteomes" id="UP000248724"/>
    </source>
</evidence>
<proteinExistence type="predicted"/>
<name>A0A2W6AU15_9BACT</name>
<dbReference type="EMBL" id="QHBU01000114">
    <property type="protein sequence ID" value="PZR81361.1"/>
    <property type="molecule type" value="Genomic_DNA"/>
</dbReference>
<keyword evidence="1" id="KW-0472">Membrane</keyword>
<keyword evidence="1" id="KW-1133">Transmembrane helix</keyword>
<dbReference type="AlphaFoldDB" id="A0A2W6AU15"/>
<dbReference type="Proteomes" id="UP000248724">
    <property type="component" value="Unassembled WGS sequence"/>
</dbReference>
<feature type="transmembrane region" description="Helical" evidence="1">
    <location>
        <begin position="41"/>
        <end position="60"/>
    </location>
</feature>
<comment type="caution">
    <text evidence="2">The sequence shown here is derived from an EMBL/GenBank/DDBJ whole genome shotgun (WGS) entry which is preliminary data.</text>
</comment>
<reference evidence="2 3" key="1">
    <citation type="journal article" date="2017" name="Nature">
        <title>Atmospheric trace gases support primary production in Antarctic desert surface soil.</title>
        <authorList>
            <person name="Ji M."/>
            <person name="Greening C."/>
            <person name="Vanwonterghem I."/>
            <person name="Carere C.R."/>
            <person name="Bay S.K."/>
            <person name="Steen J.A."/>
            <person name="Montgomery K."/>
            <person name="Lines T."/>
            <person name="Beardall J."/>
            <person name="van Dorst J."/>
            <person name="Snape I."/>
            <person name="Stott M.B."/>
            <person name="Hugenholtz P."/>
            <person name="Ferrari B.C."/>
        </authorList>
    </citation>
    <scope>NUCLEOTIDE SEQUENCE [LARGE SCALE GENOMIC DNA]</scope>
    <source>
        <strain evidence="2">RRmetagenome_bin12</strain>
    </source>
</reference>
<evidence type="ECO:0000256" key="1">
    <source>
        <dbReference type="SAM" id="Phobius"/>
    </source>
</evidence>
<sequence length="320" mass="34291">MNSNMPPSLTRFGSELEQAIGRELAAQAAGVTPPRRHRRGLAVRSGLVLALAAVAVVAIVSSLTSTATEPAWAKQVMQRAADALAPAPSPHTILHVVATQTESPRALKDGPSVAFLSEEGWLQQGAPWHRRVILHPSGGPVLEQGSSGQSYNMTSNELYPGPQAPSGKPRYTLLPGPGPGSYRLRVKLPHGSYTSTIDAAEAKGIRDGTQTVSWAITWNGRVQQLQPLVGPSLRQMRRLQSQQPNPSSLSFAAQLHGLLASGHARVTRTTTADGRPAIEISSVHPQSGPRTNYYVNPTTYAPIELDSYGYESPKDVTRVR</sequence>
<protein>
    <submittedName>
        <fullName evidence="2">Uncharacterized protein</fullName>
    </submittedName>
</protein>
<organism evidence="2 3">
    <name type="scientific">Candidatus Aeolococcus gillhamiae</name>
    <dbReference type="NCBI Taxonomy" id="3127015"/>
    <lineage>
        <taxon>Bacteria</taxon>
        <taxon>Bacillati</taxon>
        <taxon>Candidatus Dormiibacterota</taxon>
        <taxon>Candidatus Dormibacteria</taxon>
        <taxon>Candidatus Aeolococcales</taxon>
        <taxon>Candidatus Aeolococcaceae</taxon>
        <taxon>Candidatus Aeolococcus</taxon>
    </lineage>
</organism>
<evidence type="ECO:0000313" key="2">
    <source>
        <dbReference type="EMBL" id="PZR81361.1"/>
    </source>
</evidence>
<keyword evidence="1" id="KW-0812">Transmembrane</keyword>